<reference evidence="1" key="1">
    <citation type="journal article" date="2014" name="Nucleic Acids Res.">
        <title>The evolutionary dynamics of variant antigen genes in Babesia reveal a history of genomic innovation underlying host-parasite interaction.</title>
        <authorList>
            <person name="Jackson A.P."/>
            <person name="Otto T.D."/>
            <person name="Darby A."/>
            <person name="Ramaprasad A."/>
            <person name="Xia D."/>
            <person name="Echaide I.E."/>
            <person name="Farber M."/>
            <person name="Gahlot S."/>
            <person name="Gamble J."/>
            <person name="Gupta D."/>
            <person name="Gupta Y."/>
            <person name="Jackson L."/>
            <person name="Malandrin L."/>
            <person name="Malas T.B."/>
            <person name="Moussa E."/>
            <person name="Nair M."/>
            <person name="Reid A.J."/>
            <person name="Sanders M."/>
            <person name="Sharma J."/>
            <person name="Tracey A."/>
            <person name="Quail M.A."/>
            <person name="Weir W."/>
            <person name="Wastling J.M."/>
            <person name="Hall N."/>
            <person name="Willadsen P."/>
            <person name="Lingelbach K."/>
            <person name="Shiels B."/>
            <person name="Tait A."/>
            <person name="Berriman M."/>
            <person name="Allred D.R."/>
            <person name="Pain A."/>
        </authorList>
    </citation>
    <scope>NUCLEOTIDE SEQUENCE</scope>
    <source>
        <strain evidence="1">1802A</strain>
    </source>
</reference>
<sequence length="441" mass="48494">MEAQEGCGFKEPVDIREILDLLAKLDAGHEAWQNVAKKLEDESLNYFKEDASSQPTLTTTLPSVFSAAKNVREKILKSPTDEKYSDIQSHLSHPHCITGALKKSLPKAFSTLYYLYFMGSKTGHLKIKGGQWYNCACNGTDYYYRSSGSKVDLYNWLTDMNGQNSGLVRRGFPQDTHSFTSNTGETVATVIANIIKHDNPGPLQNVFFYLMFVSPWDHSLLGHAILFIWTFFVQVNKSKDSGFADLKEHKSGDFEKLNGIWEQLKEFLLPLAQGRHGSHDTSLSAVCHHNNSNLFDNIWDPKAFPFYFEWLKDNLDNIKKSLQEMLKDSSNWTSANLKNSDSAGSFKYGFVFTDSWKDGNINSKLSPFIEGLTGAGPGSLGELKECLEKFSSGSSGSSGVTAGGTAGGILGTAGLGAGVAYATNAFGLKDIITGLISGFLK</sequence>
<organism evidence="1 2">
    <name type="scientific">Babesia divergens</name>
    <dbReference type="NCBI Taxonomy" id="32595"/>
    <lineage>
        <taxon>Eukaryota</taxon>
        <taxon>Sar</taxon>
        <taxon>Alveolata</taxon>
        <taxon>Apicomplexa</taxon>
        <taxon>Aconoidasida</taxon>
        <taxon>Piroplasmida</taxon>
        <taxon>Babesiidae</taxon>
        <taxon>Babesia</taxon>
    </lineage>
</organism>
<comment type="caution">
    <text evidence="1">The sequence shown here is derived from an EMBL/GenBank/DDBJ whole genome shotgun (WGS) entry which is preliminary data.</text>
</comment>
<gene>
    <name evidence="1" type="ORF">X943_001020</name>
</gene>
<proteinExistence type="predicted"/>
<dbReference type="Proteomes" id="UP001195914">
    <property type="component" value="Unassembled WGS sequence"/>
</dbReference>
<accession>A0AAD9GF65</accession>
<dbReference type="AlphaFoldDB" id="A0AAD9GF65"/>
<evidence type="ECO:0000313" key="2">
    <source>
        <dbReference type="Proteomes" id="UP001195914"/>
    </source>
</evidence>
<keyword evidence="2" id="KW-1185">Reference proteome</keyword>
<reference evidence="1" key="2">
    <citation type="submission" date="2021-05" db="EMBL/GenBank/DDBJ databases">
        <authorList>
            <person name="Pain A."/>
        </authorList>
    </citation>
    <scope>NUCLEOTIDE SEQUENCE</scope>
    <source>
        <strain evidence="1">1802A</strain>
    </source>
</reference>
<protein>
    <submittedName>
        <fullName evidence="1">Uncharacterized protein</fullName>
    </submittedName>
</protein>
<evidence type="ECO:0000313" key="1">
    <source>
        <dbReference type="EMBL" id="KAK1937330.1"/>
    </source>
</evidence>
<name>A0AAD9GF65_BABDI</name>
<dbReference type="EMBL" id="JAHBMH010000033">
    <property type="protein sequence ID" value="KAK1937330.1"/>
    <property type="molecule type" value="Genomic_DNA"/>
</dbReference>